<dbReference type="AlphaFoldDB" id="A0A8R1HMW3"/>
<dbReference type="PANTHER" id="PTHR22898">
    <property type="entry name" value="UNCHARACTERIZED GLYCOSOL TRANSFERASE-RELATED"/>
    <property type="match status" value="1"/>
</dbReference>
<dbReference type="PANTHER" id="PTHR22898:SF7">
    <property type="entry name" value="PROTEIN CBG15832"/>
    <property type="match status" value="1"/>
</dbReference>
<evidence type="ECO:0000313" key="1">
    <source>
        <dbReference type="EnsemblMetazoa" id="CJA04243.1"/>
    </source>
</evidence>
<name>A0A8R1HMW3_CAEJA</name>
<sequence>MPPLENLVTDDRNTLQFPMATFTNSASLGEMLFELSALFGISRKLGRVPILNQLKDEGIDVRWNLEIRRDFPLFAEQFEGIDVETILTLGSSSVDDFAFSRKFCDVVLLSAPTSASGWWMAYLAKDGAEVFYRYVIF</sequence>
<reference evidence="2" key="1">
    <citation type="submission" date="2010-08" db="EMBL/GenBank/DDBJ databases">
        <authorList>
            <consortium name="Caenorhabditis japonica Sequencing Consortium"/>
            <person name="Wilson R.K."/>
        </authorList>
    </citation>
    <scope>NUCLEOTIDE SEQUENCE [LARGE SCALE GENOMIC DNA]</scope>
    <source>
        <strain evidence="2">DF5081</strain>
    </source>
</reference>
<dbReference type="EnsemblMetazoa" id="CJA04243.1">
    <property type="protein sequence ID" value="CJA04243.1"/>
    <property type="gene ID" value="WBGene00123447"/>
</dbReference>
<protein>
    <submittedName>
        <fullName evidence="1">Uncharacterized protein</fullName>
    </submittedName>
</protein>
<accession>A0A8R1HMW3</accession>
<dbReference type="InterPro" id="IPR052501">
    <property type="entry name" value="Alpha-1-2_FucT"/>
</dbReference>
<proteinExistence type="predicted"/>
<reference evidence="1" key="2">
    <citation type="submission" date="2022-06" db="UniProtKB">
        <authorList>
            <consortium name="EnsemblMetazoa"/>
        </authorList>
    </citation>
    <scope>IDENTIFICATION</scope>
    <source>
        <strain evidence="1">DF5081</strain>
    </source>
</reference>
<keyword evidence="2" id="KW-1185">Reference proteome</keyword>
<dbReference type="Proteomes" id="UP000005237">
    <property type="component" value="Unassembled WGS sequence"/>
</dbReference>
<evidence type="ECO:0000313" key="2">
    <source>
        <dbReference type="Proteomes" id="UP000005237"/>
    </source>
</evidence>
<organism evidence="1 2">
    <name type="scientific">Caenorhabditis japonica</name>
    <dbReference type="NCBI Taxonomy" id="281687"/>
    <lineage>
        <taxon>Eukaryota</taxon>
        <taxon>Metazoa</taxon>
        <taxon>Ecdysozoa</taxon>
        <taxon>Nematoda</taxon>
        <taxon>Chromadorea</taxon>
        <taxon>Rhabditida</taxon>
        <taxon>Rhabditina</taxon>
        <taxon>Rhabditomorpha</taxon>
        <taxon>Rhabditoidea</taxon>
        <taxon>Rhabditidae</taxon>
        <taxon>Peloderinae</taxon>
        <taxon>Caenorhabditis</taxon>
    </lineage>
</organism>